<keyword evidence="5" id="KW-0540">Nuclease</keyword>
<dbReference type="InterPro" id="IPR050570">
    <property type="entry name" value="Cell_wall_metabolism_enzyme"/>
</dbReference>
<accession>A0A853BUQ9</accession>
<keyword evidence="1" id="KW-0812">Transmembrane</keyword>
<feature type="domain" description="ARB-07466-like C-terminal" evidence="4">
    <location>
        <begin position="502"/>
        <end position="605"/>
    </location>
</feature>
<evidence type="ECO:0000259" key="4">
    <source>
        <dbReference type="Pfam" id="PF26571"/>
    </source>
</evidence>
<dbReference type="SUPFAM" id="SSF56219">
    <property type="entry name" value="DNase I-like"/>
    <property type="match status" value="1"/>
</dbReference>
<dbReference type="EMBL" id="JACCFP010000001">
    <property type="protein sequence ID" value="NYI99589.1"/>
    <property type="molecule type" value="Genomic_DNA"/>
</dbReference>
<dbReference type="SUPFAM" id="SSF51261">
    <property type="entry name" value="Duplicated hybrid motif"/>
    <property type="match status" value="1"/>
</dbReference>
<name>A0A853BUQ9_9ACTN</name>
<keyword evidence="6" id="KW-1185">Reference proteome</keyword>
<keyword evidence="5" id="KW-0269">Exonuclease</keyword>
<protein>
    <submittedName>
        <fullName evidence="5">Endonuclease/exonuclease/phosphatase (EEP) superfamily protein YafD</fullName>
    </submittedName>
</protein>
<evidence type="ECO:0000313" key="6">
    <source>
        <dbReference type="Proteomes" id="UP000530424"/>
    </source>
</evidence>
<dbReference type="Pfam" id="PF01551">
    <property type="entry name" value="Peptidase_M23"/>
    <property type="match status" value="1"/>
</dbReference>
<evidence type="ECO:0000259" key="3">
    <source>
        <dbReference type="Pfam" id="PF03372"/>
    </source>
</evidence>
<feature type="transmembrane region" description="Helical" evidence="1">
    <location>
        <begin position="21"/>
        <end position="41"/>
    </location>
</feature>
<gene>
    <name evidence="5" type="ORF">HNR19_000288</name>
</gene>
<feature type="domain" description="Endonuclease/exonuclease/phosphatase" evidence="3">
    <location>
        <begin position="259"/>
        <end position="463"/>
    </location>
</feature>
<dbReference type="InterPro" id="IPR058593">
    <property type="entry name" value="ARB_07466-like_C"/>
</dbReference>
<evidence type="ECO:0000259" key="2">
    <source>
        <dbReference type="Pfam" id="PF01551"/>
    </source>
</evidence>
<dbReference type="Pfam" id="PF26571">
    <property type="entry name" value="VldE"/>
    <property type="match status" value="1"/>
</dbReference>
<dbReference type="InterPro" id="IPR011055">
    <property type="entry name" value="Dup_hybrid_motif"/>
</dbReference>
<dbReference type="RefSeq" id="WP_179666220.1">
    <property type="nucleotide sequence ID" value="NZ_JACCFP010000001.1"/>
</dbReference>
<dbReference type="Proteomes" id="UP000530424">
    <property type="component" value="Unassembled WGS sequence"/>
</dbReference>
<dbReference type="AlphaFoldDB" id="A0A853BUQ9"/>
<dbReference type="Gene3D" id="3.60.10.10">
    <property type="entry name" value="Endonuclease/exonuclease/phosphatase"/>
    <property type="match status" value="1"/>
</dbReference>
<sequence>MIEYVLVAVSRRELIGRVMNALVALVLMLAIGVVTLIIVVAGSGTQHAIEAAAAESNCDDGTGDNLWVGDVPAIEDLSTEQAENAALIVAVADQLAVSEYGMVVAVAVAWQESRLVNVDYGDRDSLGLFQQRPSTGWGAPSQVTNPRLAARAFFGRARHTSNTGLLDIRGWQTMPLGEVAQAVQRSADPTGSWYADHELFARQVVARLLTSGSDGLDGTAPVAATRQGTGTDHRLRVVHANIPNRSPDFPSALGTAIAQRPDLVSLNEMAGRSPAQFTPPGYASWRGGDRVDYGRSPIQSISNAVLWRTDRWTKVDAGRTTIVRGGPQKWDQRYAAWVTVQSADAGQVSMIATHHMINPAKYGPNRPLRQRLYLEGMHRLQDLVGRLSDHGPVFLAGDMNSQFSDNDPWGPRRTLAEIGMTSTMDVLGQLQTHVGGGTIDYIFFQDEAARPVRQWTRRIPSDHRVIGADFLTQAGESSPLGGLLCGTGAAMDCPQTPWPDMEEGLTPDALRVLRCLHQQFPTITSYGGVGTRSSNPDSSHATGRAVDAMIPGWDTPAGQSLGDQAADWVRTNASALGVSYVIWDAQIWSVARNKEGWRPYTHPSGASDPTSLHRDHVHVDVYGDSAGTGTGGGQWVIPVAGDYTLTAEFGDCSGLWVDCHTGLDFAAPTGTAVLAASSGTVEFVGHGGPYGTLIKISHGNGVETWYGHLSATDVSAGTSIVAGQPIGQVGSTGNATGPHLHFEVREQGVTVDPAPFLNDRGVIV</sequence>
<dbReference type="InterPro" id="IPR036691">
    <property type="entry name" value="Endo/exonu/phosph_ase_sf"/>
</dbReference>
<keyword evidence="5" id="KW-0255">Endonuclease</keyword>
<dbReference type="PANTHER" id="PTHR21666:SF270">
    <property type="entry name" value="MUREIN HYDROLASE ACTIVATOR ENVC"/>
    <property type="match status" value="1"/>
</dbReference>
<proteinExistence type="predicted"/>
<evidence type="ECO:0000256" key="1">
    <source>
        <dbReference type="SAM" id="Phobius"/>
    </source>
</evidence>
<comment type="caution">
    <text evidence="5">The sequence shown here is derived from an EMBL/GenBank/DDBJ whole genome shotgun (WGS) entry which is preliminary data.</text>
</comment>
<evidence type="ECO:0000313" key="5">
    <source>
        <dbReference type="EMBL" id="NYI99589.1"/>
    </source>
</evidence>
<dbReference type="InterPro" id="IPR005135">
    <property type="entry name" value="Endo/exonuclease/phosphatase"/>
</dbReference>
<dbReference type="InterPro" id="IPR016047">
    <property type="entry name" value="M23ase_b-sheet_dom"/>
</dbReference>
<keyword evidence="1" id="KW-1133">Transmembrane helix</keyword>
<keyword evidence="1" id="KW-0472">Membrane</keyword>
<reference evidence="5 6" key="1">
    <citation type="submission" date="2020-07" db="EMBL/GenBank/DDBJ databases">
        <title>Sequencing the genomes of 1000 actinobacteria strains.</title>
        <authorList>
            <person name="Klenk H.-P."/>
        </authorList>
    </citation>
    <scope>NUCLEOTIDE SEQUENCE [LARGE SCALE GENOMIC DNA]</scope>
    <source>
        <strain evidence="5 6">DSM 103833</strain>
    </source>
</reference>
<dbReference type="GO" id="GO:0004519">
    <property type="term" value="F:endonuclease activity"/>
    <property type="evidence" value="ECO:0007669"/>
    <property type="project" value="UniProtKB-KW"/>
</dbReference>
<dbReference type="GO" id="GO:0004527">
    <property type="term" value="F:exonuclease activity"/>
    <property type="evidence" value="ECO:0007669"/>
    <property type="project" value="UniProtKB-KW"/>
</dbReference>
<dbReference type="GO" id="GO:0004222">
    <property type="term" value="F:metalloendopeptidase activity"/>
    <property type="evidence" value="ECO:0007669"/>
    <property type="project" value="TreeGrafter"/>
</dbReference>
<keyword evidence="5" id="KW-0378">Hydrolase</keyword>
<dbReference type="CDD" id="cd12797">
    <property type="entry name" value="M23_peptidase"/>
    <property type="match status" value="1"/>
</dbReference>
<dbReference type="Pfam" id="PF03372">
    <property type="entry name" value="Exo_endo_phos"/>
    <property type="match status" value="1"/>
</dbReference>
<dbReference type="PANTHER" id="PTHR21666">
    <property type="entry name" value="PEPTIDASE-RELATED"/>
    <property type="match status" value="1"/>
</dbReference>
<organism evidence="5 6">
    <name type="scientific">Nocardioides thalensis</name>
    <dbReference type="NCBI Taxonomy" id="1914755"/>
    <lineage>
        <taxon>Bacteria</taxon>
        <taxon>Bacillati</taxon>
        <taxon>Actinomycetota</taxon>
        <taxon>Actinomycetes</taxon>
        <taxon>Propionibacteriales</taxon>
        <taxon>Nocardioidaceae</taxon>
        <taxon>Nocardioides</taxon>
    </lineage>
</organism>
<feature type="domain" description="M23ase beta-sheet core" evidence="2">
    <location>
        <begin position="660"/>
        <end position="753"/>
    </location>
</feature>
<dbReference type="Gene3D" id="2.70.70.10">
    <property type="entry name" value="Glucose Permease (Domain IIA)"/>
    <property type="match status" value="1"/>
</dbReference>